<feature type="transmembrane region" description="Helical" evidence="8">
    <location>
        <begin position="217"/>
        <end position="238"/>
    </location>
</feature>
<comment type="subcellular location">
    <subcellularLocation>
        <location evidence="1">Membrane</location>
        <topology evidence="1">Multi-pass membrane protein</topology>
    </subcellularLocation>
</comment>
<feature type="transmembrane region" description="Helical" evidence="8">
    <location>
        <begin position="142"/>
        <end position="164"/>
    </location>
</feature>
<evidence type="ECO:0000256" key="6">
    <source>
        <dbReference type="ARBA" id="ARBA00022989"/>
    </source>
</evidence>
<sequence length="366" mass="42147">MSKYVMNQISLKQYIFIIFEAQIGIGVLSLPRDIAETAGTDGWISILLGWVLSVLVSLVIVQIMERNPGFTLVELVSHYFGKWIGKGVTVVWISYTVYAASVVMFSTVYIIKLWIVPNMQDVILMILFIIPIYMITKHGLRVIGYFAELVFVVSIWIALLIFFTFKNTQWLFLLPIGKEGIMPILSTVKSTILSFLGFELAFILYPFLKDKKNASKGIIIANSISMLIFLTVTVISFIKFSPDEISDYPYPTLNLLKLIQLPFLERLEILSLSVYLLLLFMTIIPYLYTAVLGTVQLFGKQDHRNVLRIVLILWLLLSFVFIPSSTQVMQMSKSWGMAGTYLAYVFPIFLWMYGWMFHRRRKEQKQ</sequence>
<protein>
    <submittedName>
        <fullName evidence="9">Uncharacterized protein</fullName>
    </submittedName>
</protein>
<dbReference type="GO" id="GO:0009847">
    <property type="term" value="P:spore germination"/>
    <property type="evidence" value="ECO:0007669"/>
    <property type="project" value="InterPro"/>
</dbReference>
<evidence type="ECO:0000256" key="5">
    <source>
        <dbReference type="ARBA" id="ARBA00022692"/>
    </source>
</evidence>
<dbReference type="PANTHER" id="PTHR34975:SF2">
    <property type="entry name" value="SPORE GERMINATION PROTEIN A2"/>
    <property type="match status" value="1"/>
</dbReference>
<dbReference type="AlphaFoldDB" id="A0A1C0ZSD2"/>
<evidence type="ECO:0000313" key="9">
    <source>
        <dbReference type="EMBL" id="OCT10933.1"/>
    </source>
</evidence>
<dbReference type="GO" id="GO:0016020">
    <property type="term" value="C:membrane"/>
    <property type="evidence" value="ECO:0007669"/>
    <property type="project" value="UniProtKB-SubCell"/>
</dbReference>
<proteinExistence type="inferred from homology"/>
<reference evidence="10" key="1">
    <citation type="submission" date="2016-05" db="EMBL/GenBank/DDBJ databases">
        <title>Paenibacillus oryzae. sp. nov., isolated from the rice root.</title>
        <authorList>
            <person name="Zhang J."/>
            <person name="Zhang X."/>
        </authorList>
    </citation>
    <scope>NUCLEOTIDE SEQUENCE [LARGE SCALE GENOMIC DNA]</scope>
    <source>
        <strain evidence="10">KCTC13222</strain>
    </source>
</reference>
<dbReference type="InterPro" id="IPR004761">
    <property type="entry name" value="Spore_GerAB"/>
</dbReference>
<keyword evidence="5 8" id="KW-0812">Transmembrane</keyword>
<keyword evidence="6 8" id="KW-1133">Transmembrane helix</keyword>
<keyword evidence="7 8" id="KW-0472">Membrane</keyword>
<feature type="transmembrane region" description="Helical" evidence="8">
    <location>
        <begin position="305"/>
        <end position="323"/>
    </location>
</feature>
<feature type="transmembrane region" description="Helical" evidence="8">
    <location>
        <begin position="117"/>
        <end position="135"/>
    </location>
</feature>
<evidence type="ECO:0000313" key="10">
    <source>
        <dbReference type="Proteomes" id="UP000093309"/>
    </source>
</evidence>
<evidence type="ECO:0000256" key="3">
    <source>
        <dbReference type="ARBA" id="ARBA00022448"/>
    </source>
</evidence>
<feature type="transmembrane region" description="Helical" evidence="8">
    <location>
        <begin position="42"/>
        <end position="61"/>
    </location>
</feature>
<name>A0A1C0ZSD2_9BACL</name>
<accession>A0A1C0ZSD2</accession>
<feature type="transmembrane region" description="Helical" evidence="8">
    <location>
        <begin position="12"/>
        <end position="30"/>
    </location>
</feature>
<keyword evidence="10" id="KW-1185">Reference proteome</keyword>
<dbReference type="Pfam" id="PF03845">
    <property type="entry name" value="Spore_permease"/>
    <property type="match status" value="1"/>
</dbReference>
<comment type="similarity">
    <text evidence="2">Belongs to the amino acid-polyamine-organocation (APC) superfamily. Spore germination protein (SGP) (TC 2.A.3.9) family.</text>
</comment>
<evidence type="ECO:0000256" key="8">
    <source>
        <dbReference type="SAM" id="Phobius"/>
    </source>
</evidence>
<keyword evidence="4" id="KW-0309">Germination</keyword>
<keyword evidence="3" id="KW-0813">Transport</keyword>
<evidence type="ECO:0000256" key="7">
    <source>
        <dbReference type="ARBA" id="ARBA00023136"/>
    </source>
</evidence>
<gene>
    <name evidence="9" type="ORF">A8709_04305</name>
</gene>
<dbReference type="RefSeq" id="WP_065857511.1">
    <property type="nucleotide sequence ID" value="NZ_LYPC01000028.1"/>
</dbReference>
<evidence type="ECO:0000256" key="2">
    <source>
        <dbReference type="ARBA" id="ARBA00007998"/>
    </source>
</evidence>
<feature type="transmembrane region" description="Helical" evidence="8">
    <location>
        <begin position="90"/>
        <end position="111"/>
    </location>
</feature>
<dbReference type="NCBIfam" id="TIGR00912">
    <property type="entry name" value="2A0309"/>
    <property type="match status" value="1"/>
</dbReference>
<dbReference type="Proteomes" id="UP000093309">
    <property type="component" value="Unassembled WGS sequence"/>
</dbReference>
<dbReference type="Gene3D" id="1.20.1740.10">
    <property type="entry name" value="Amino acid/polyamine transporter I"/>
    <property type="match status" value="1"/>
</dbReference>
<dbReference type="STRING" id="512399.A8709_04305"/>
<organism evidence="9 10">
    <name type="scientific">Paenibacillus pectinilyticus</name>
    <dbReference type="NCBI Taxonomy" id="512399"/>
    <lineage>
        <taxon>Bacteria</taxon>
        <taxon>Bacillati</taxon>
        <taxon>Bacillota</taxon>
        <taxon>Bacilli</taxon>
        <taxon>Bacillales</taxon>
        <taxon>Paenibacillaceae</taxon>
        <taxon>Paenibacillus</taxon>
    </lineage>
</organism>
<feature type="transmembrane region" description="Helical" evidence="8">
    <location>
        <begin position="184"/>
        <end position="205"/>
    </location>
</feature>
<dbReference type="EMBL" id="LYPC01000028">
    <property type="protein sequence ID" value="OCT10933.1"/>
    <property type="molecule type" value="Genomic_DNA"/>
</dbReference>
<evidence type="ECO:0000256" key="4">
    <source>
        <dbReference type="ARBA" id="ARBA00022544"/>
    </source>
</evidence>
<dbReference type="PANTHER" id="PTHR34975">
    <property type="entry name" value="SPORE GERMINATION PROTEIN A2"/>
    <property type="match status" value="1"/>
</dbReference>
<comment type="caution">
    <text evidence="9">The sequence shown here is derived from an EMBL/GenBank/DDBJ whole genome shotgun (WGS) entry which is preliminary data.</text>
</comment>
<dbReference type="OrthoDB" id="2380120at2"/>
<evidence type="ECO:0000256" key="1">
    <source>
        <dbReference type="ARBA" id="ARBA00004141"/>
    </source>
</evidence>
<feature type="transmembrane region" description="Helical" evidence="8">
    <location>
        <begin position="335"/>
        <end position="356"/>
    </location>
</feature>
<feature type="transmembrane region" description="Helical" evidence="8">
    <location>
        <begin position="272"/>
        <end position="293"/>
    </location>
</feature>